<dbReference type="STRING" id="372326.A0A1V4IM93"/>
<keyword evidence="1" id="KW-0175">Coiled coil</keyword>
<evidence type="ECO:0000313" key="3">
    <source>
        <dbReference type="Proteomes" id="UP000190648"/>
    </source>
</evidence>
<proteinExistence type="predicted"/>
<organism evidence="2 3">
    <name type="scientific">Patagioenas fasciata monilis</name>
    <dbReference type="NCBI Taxonomy" id="372326"/>
    <lineage>
        <taxon>Eukaryota</taxon>
        <taxon>Metazoa</taxon>
        <taxon>Chordata</taxon>
        <taxon>Craniata</taxon>
        <taxon>Vertebrata</taxon>
        <taxon>Euteleostomi</taxon>
        <taxon>Archelosauria</taxon>
        <taxon>Archosauria</taxon>
        <taxon>Dinosauria</taxon>
        <taxon>Saurischia</taxon>
        <taxon>Theropoda</taxon>
        <taxon>Coelurosauria</taxon>
        <taxon>Aves</taxon>
        <taxon>Neognathae</taxon>
        <taxon>Neoaves</taxon>
        <taxon>Columbimorphae</taxon>
        <taxon>Columbiformes</taxon>
        <taxon>Columbidae</taxon>
        <taxon>Patagioenas</taxon>
    </lineage>
</organism>
<gene>
    <name evidence="2" type="ORF">AV530_014201</name>
</gene>
<keyword evidence="3" id="KW-1185">Reference proteome</keyword>
<protein>
    <submittedName>
        <fullName evidence="2">Uncharacterized protein</fullName>
    </submittedName>
</protein>
<dbReference type="AlphaFoldDB" id="A0A1V4IM93"/>
<accession>A0A1V4IM93</accession>
<reference evidence="2 3" key="1">
    <citation type="submission" date="2016-02" db="EMBL/GenBank/DDBJ databases">
        <title>Band-tailed pigeon sequencing and assembly.</title>
        <authorList>
            <person name="Soares A.E."/>
            <person name="Novak B.J."/>
            <person name="Rice E.S."/>
            <person name="O'Connell B."/>
            <person name="Chang D."/>
            <person name="Weber S."/>
            <person name="Shapiro B."/>
        </authorList>
    </citation>
    <scope>NUCLEOTIDE SEQUENCE [LARGE SCALE GENOMIC DNA]</scope>
    <source>
        <strain evidence="2">BTP2013</strain>
        <tissue evidence="2">Blood</tissue>
    </source>
</reference>
<evidence type="ECO:0000313" key="2">
    <source>
        <dbReference type="EMBL" id="OPJ60607.1"/>
    </source>
</evidence>
<dbReference type="Proteomes" id="UP000190648">
    <property type="component" value="Unassembled WGS sequence"/>
</dbReference>
<name>A0A1V4IM93_PATFA</name>
<dbReference type="Gene3D" id="1.20.5.1700">
    <property type="match status" value="1"/>
</dbReference>
<evidence type="ECO:0000256" key="1">
    <source>
        <dbReference type="SAM" id="Coils"/>
    </source>
</evidence>
<comment type="caution">
    <text evidence="2">The sequence shown here is derived from an EMBL/GenBank/DDBJ whole genome shotgun (WGS) entry which is preliminary data.</text>
</comment>
<feature type="coiled-coil region" evidence="1">
    <location>
        <begin position="36"/>
        <end position="63"/>
    </location>
</feature>
<sequence>MDTGSQTLFDNKFDDIFGSSFSSDPFNFNSQNGMNKDDKDRLIEQLYGEIAALKEELENLKAEVGVNHPAVLRDGCPCCSSGAG</sequence>
<dbReference type="EMBL" id="LSYS01009712">
    <property type="protein sequence ID" value="OPJ60607.1"/>
    <property type="molecule type" value="Genomic_DNA"/>
</dbReference>